<feature type="compositionally biased region" description="Basic and acidic residues" evidence="1">
    <location>
        <begin position="228"/>
        <end position="238"/>
    </location>
</feature>
<proteinExistence type="predicted"/>
<evidence type="ECO:0000256" key="1">
    <source>
        <dbReference type="SAM" id="MobiDB-lite"/>
    </source>
</evidence>
<evidence type="ECO:0000313" key="3">
    <source>
        <dbReference type="Proteomes" id="UP000479000"/>
    </source>
</evidence>
<dbReference type="InterPro" id="IPR019321">
    <property type="entry name" value="Nucleoporin_Nup88"/>
</dbReference>
<dbReference type="EMBL" id="CADCXU010009728">
    <property type="protein sequence ID" value="CAB0000633.1"/>
    <property type="molecule type" value="Genomic_DNA"/>
</dbReference>
<dbReference type="Pfam" id="PF10168">
    <property type="entry name" value="Nup88"/>
    <property type="match status" value="1"/>
</dbReference>
<gene>
    <name evidence="2" type="ORF">NTEN_LOCUS6420</name>
</gene>
<dbReference type="Proteomes" id="UP000479000">
    <property type="component" value="Unassembled WGS sequence"/>
</dbReference>
<sequence length="263" mass="30303">MLEIVLRTSQHFFNVKKTHEKVAFLLETRCATIETATKEQIAEIHRLRQKRSALKSNAETIAEKYEEMDELTTSISTRLQAAMNRLYSDGPELSQKERNALESLHSFQKKIERMAQSQEHDQVVTANKIIRIALTRIFQAVEVQVVVLHWHPMICRRAQGLSYCHCTDEYCSTGRTTGPASRTSVCTRCTPNPLLRQFFLTRRKARMTRGHSIRMLRIRHLFGPTGSSRDDRRNRGDRSGAGGVRFRSKLPAKRWKILVAVLI</sequence>
<reference evidence="2 3" key="1">
    <citation type="submission" date="2020-02" db="EMBL/GenBank/DDBJ databases">
        <authorList>
            <person name="Ferguson B K."/>
        </authorList>
    </citation>
    <scope>NUCLEOTIDE SEQUENCE [LARGE SCALE GENOMIC DNA]</scope>
</reference>
<name>A0A6H5GBY6_9HEMI</name>
<accession>A0A6H5GBY6</accession>
<organism evidence="2 3">
    <name type="scientific">Nesidiocoris tenuis</name>
    <dbReference type="NCBI Taxonomy" id="355587"/>
    <lineage>
        <taxon>Eukaryota</taxon>
        <taxon>Metazoa</taxon>
        <taxon>Ecdysozoa</taxon>
        <taxon>Arthropoda</taxon>
        <taxon>Hexapoda</taxon>
        <taxon>Insecta</taxon>
        <taxon>Pterygota</taxon>
        <taxon>Neoptera</taxon>
        <taxon>Paraneoptera</taxon>
        <taxon>Hemiptera</taxon>
        <taxon>Heteroptera</taxon>
        <taxon>Panheteroptera</taxon>
        <taxon>Cimicomorpha</taxon>
        <taxon>Miridae</taxon>
        <taxon>Dicyphina</taxon>
        <taxon>Nesidiocoris</taxon>
    </lineage>
</organism>
<evidence type="ECO:0000313" key="2">
    <source>
        <dbReference type="EMBL" id="CAB0000633.1"/>
    </source>
</evidence>
<protein>
    <submittedName>
        <fullName evidence="2">Uncharacterized protein</fullName>
    </submittedName>
</protein>
<feature type="region of interest" description="Disordered" evidence="1">
    <location>
        <begin position="224"/>
        <end position="244"/>
    </location>
</feature>
<keyword evidence="3" id="KW-1185">Reference proteome</keyword>
<dbReference type="AlphaFoldDB" id="A0A6H5GBY6"/>